<dbReference type="InterPro" id="IPR036705">
    <property type="entry name" value="Ribosyl_crysJ1_sf"/>
</dbReference>
<dbReference type="Pfam" id="PF03747">
    <property type="entry name" value="ADP_ribosyl_GH"/>
    <property type="match status" value="1"/>
</dbReference>
<dbReference type="PANTHER" id="PTHR16222">
    <property type="entry name" value="ADP-RIBOSYLGLYCOHYDROLASE"/>
    <property type="match status" value="1"/>
</dbReference>
<dbReference type="PANTHER" id="PTHR16222:SF12">
    <property type="entry name" value="ADP-RIBOSYLGLYCOHYDROLASE-RELATED"/>
    <property type="match status" value="1"/>
</dbReference>
<organism evidence="1 2">
    <name type="scientific">Paenibacillus profundus</name>
    <dbReference type="NCBI Taxonomy" id="1173085"/>
    <lineage>
        <taxon>Bacteria</taxon>
        <taxon>Bacillati</taxon>
        <taxon>Bacillota</taxon>
        <taxon>Bacilli</taxon>
        <taxon>Bacillales</taxon>
        <taxon>Paenibacillaceae</taxon>
        <taxon>Paenibacillus</taxon>
    </lineage>
</organism>
<gene>
    <name evidence="1" type="ORF">LQV63_22975</name>
</gene>
<dbReference type="EMBL" id="JAJNBZ010000024">
    <property type="protein sequence ID" value="MCE5172150.1"/>
    <property type="molecule type" value="Genomic_DNA"/>
</dbReference>
<name>A0ABS8YNG1_9BACL</name>
<reference evidence="1 2" key="1">
    <citation type="submission" date="2021-11" db="EMBL/GenBank/DDBJ databases">
        <title>Draft genome sequence of Paenibacillus profundus YoMME, a new Gram-positive bacteria with exoelectrogenic properties.</title>
        <authorList>
            <person name="Hubenova Y."/>
            <person name="Hubenova E."/>
            <person name="Manasiev Y."/>
            <person name="Peykov S."/>
            <person name="Mitov M."/>
        </authorList>
    </citation>
    <scope>NUCLEOTIDE SEQUENCE [LARGE SCALE GENOMIC DNA]</scope>
    <source>
        <strain evidence="1 2">YoMME</strain>
    </source>
</reference>
<keyword evidence="2" id="KW-1185">Reference proteome</keyword>
<dbReference type="InterPro" id="IPR050792">
    <property type="entry name" value="ADP-ribosylglycohydrolase"/>
</dbReference>
<evidence type="ECO:0000313" key="1">
    <source>
        <dbReference type="EMBL" id="MCE5172150.1"/>
    </source>
</evidence>
<dbReference type="Gene3D" id="1.10.4080.10">
    <property type="entry name" value="ADP-ribosylation/Crystallin J1"/>
    <property type="match status" value="1"/>
</dbReference>
<sequence length="459" mass="51669">MAGWDSLFVLVRDEIKQRAEEGADVSGFEERLQAASENEMELMSIYQDLGNLEMSPEFPYSEPNGLREIRAERPSGPRKLQMNGSEEELRDKFYGAWLGRSVGCALGKPLESMHFLEGLGDNPGWKNVQLWFEGADAWPIRSYTPGHSRAKEELGLELAPYGEQSQLENIRYMESDDDVRYTVLGLVMLEEKGADWDSWDIGKLWHQKLTYGQMCTAETQAYLNFAKVTHHLEKQRPDDWHTKLDWVRNYLNPYREWIGAQIRVDGFAYGAAGNPELAAEFAWRDASFSHVKNGIYGEMFVGAMIAASFVESDAERIIEIGLSEIPDNCRLAHAVRNAVEIAKTAKSQLEMVERIWESYKNYNPVHTINNAALCAASLVYAQGDFERAITTAVLGWDTDCNGATVGSIMGAILGASQLPESWTSKLNDTLYAEINGFHPISISECASRSYEVFQNIRNA</sequence>
<dbReference type="Proteomes" id="UP001199916">
    <property type="component" value="Unassembled WGS sequence"/>
</dbReference>
<accession>A0ABS8YNG1</accession>
<protein>
    <submittedName>
        <fullName evidence="1">ADP-ribosylglycohydrolase family protein</fullName>
    </submittedName>
</protein>
<dbReference type="InterPro" id="IPR005502">
    <property type="entry name" value="Ribosyl_crysJ1"/>
</dbReference>
<dbReference type="SUPFAM" id="SSF101478">
    <property type="entry name" value="ADP-ribosylglycohydrolase"/>
    <property type="match status" value="1"/>
</dbReference>
<dbReference type="RefSeq" id="WP_233698410.1">
    <property type="nucleotide sequence ID" value="NZ_JAJNBZ010000024.1"/>
</dbReference>
<evidence type="ECO:0000313" key="2">
    <source>
        <dbReference type="Proteomes" id="UP001199916"/>
    </source>
</evidence>
<proteinExistence type="predicted"/>
<comment type="caution">
    <text evidence="1">The sequence shown here is derived from an EMBL/GenBank/DDBJ whole genome shotgun (WGS) entry which is preliminary data.</text>
</comment>